<feature type="region of interest" description="Disordered" evidence="4">
    <location>
        <begin position="389"/>
        <end position="427"/>
    </location>
</feature>
<dbReference type="EMBL" id="PKPP01016382">
    <property type="protein sequence ID" value="PWA37767.1"/>
    <property type="molecule type" value="Genomic_DNA"/>
</dbReference>
<feature type="compositionally biased region" description="Polar residues" evidence="4">
    <location>
        <begin position="100"/>
        <end position="127"/>
    </location>
</feature>
<keyword evidence="3" id="KW-0539">Nucleus</keyword>
<dbReference type="GO" id="GO:0003700">
    <property type="term" value="F:DNA-binding transcription factor activity"/>
    <property type="evidence" value="ECO:0007669"/>
    <property type="project" value="InterPro"/>
</dbReference>
<evidence type="ECO:0000256" key="4">
    <source>
        <dbReference type="SAM" id="MobiDB-lite"/>
    </source>
</evidence>
<sequence>MIGSKHVSSFDGVDFVAANRKRGFGGAPDSASTPETADGQATTTTSAGYQENKQTRSPVNSSQAAKGPRSAGRRRIAQNSTPQRLYRGDPGLMSNEENQHTPSLTNTTESNGGCESANQTTATQQSMRGGRRKDRGPSGEGAGVRVNEGSSSNSQSSTRNVRRRVANRLSQNHIRLLAVPTGEASTSGLGAKIWASAAAAGGRNRWVSSDEMGLEQVSSTYKVDGLTNDGVKSHLQVHFKSTNICRFITVICRNRLHTRRLPSSNTSSANQSGVGLGGELWMSPQDQYVELSKQGIYQSAATPKQIKELMQVDGLTNDGVKSHLQVHFKSTNICRFITVICRNRLHTRRLPSSNTSSANQSGVGLGGELWMSPQDQYVELSKQGIYQSGSPDGPLLIGTTGGTSTTDDNNMDDGEDTKSENYCWKGS</sequence>
<evidence type="ECO:0000313" key="6">
    <source>
        <dbReference type="Proteomes" id="UP000245207"/>
    </source>
</evidence>
<dbReference type="InterPro" id="IPR044787">
    <property type="entry name" value="HHO5-like"/>
</dbReference>
<feature type="compositionally biased region" description="Polar residues" evidence="4">
    <location>
        <begin position="30"/>
        <end position="64"/>
    </location>
</feature>
<protein>
    <submittedName>
        <fullName evidence="5">Homeodomain-like protein</fullName>
    </submittedName>
</protein>
<evidence type="ECO:0000256" key="1">
    <source>
        <dbReference type="ARBA" id="ARBA00023015"/>
    </source>
</evidence>
<proteinExistence type="predicted"/>
<dbReference type="STRING" id="35608.A0A2U1KLV8"/>
<keyword evidence="5" id="KW-0371">Homeobox</keyword>
<dbReference type="Proteomes" id="UP000245207">
    <property type="component" value="Unassembled WGS sequence"/>
</dbReference>
<dbReference type="GO" id="GO:0003677">
    <property type="term" value="F:DNA binding"/>
    <property type="evidence" value="ECO:0007669"/>
    <property type="project" value="UniProtKB-KW"/>
</dbReference>
<comment type="caution">
    <text evidence="5">The sequence shown here is derived from an EMBL/GenBank/DDBJ whole genome shotgun (WGS) entry which is preliminary data.</text>
</comment>
<organism evidence="5 6">
    <name type="scientific">Artemisia annua</name>
    <name type="common">Sweet wormwood</name>
    <dbReference type="NCBI Taxonomy" id="35608"/>
    <lineage>
        <taxon>Eukaryota</taxon>
        <taxon>Viridiplantae</taxon>
        <taxon>Streptophyta</taxon>
        <taxon>Embryophyta</taxon>
        <taxon>Tracheophyta</taxon>
        <taxon>Spermatophyta</taxon>
        <taxon>Magnoliopsida</taxon>
        <taxon>eudicotyledons</taxon>
        <taxon>Gunneridae</taxon>
        <taxon>Pentapetalae</taxon>
        <taxon>asterids</taxon>
        <taxon>campanulids</taxon>
        <taxon>Asterales</taxon>
        <taxon>Asteraceae</taxon>
        <taxon>Asteroideae</taxon>
        <taxon>Anthemideae</taxon>
        <taxon>Artemisiinae</taxon>
        <taxon>Artemisia</taxon>
    </lineage>
</organism>
<dbReference type="NCBIfam" id="TIGR01557">
    <property type="entry name" value="myb_SHAQKYF"/>
    <property type="match status" value="1"/>
</dbReference>
<keyword evidence="1" id="KW-0805">Transcription regulation</keyword>
<keyword evidence="6" id="KW-1185">Reference proteome</keyword>
<name>A0A2U1KLV8_ARTAN</name>
<evidence type="ECO:0000313" key="5">
    <source>
        <dbReference type="EMBL" id="PWA37767.1"/>
    </source>
</evidence>
<feature type="compositionally biased region" description="Low complexity" evidence="4">
    <location>
        <begin position="145"/>
        <end position="159"/>
    </location>
</feature>
<dbReference type="Gene3D" id="1.10.10.60">
    <property type="entry name" value="Homeodomain-like"/>
    <property type="match status" value="1"/>
</dbReference>
<reference evidence="5 6" key="1">
    <citation type="journal article" date="2018" name="Mol. Plant">
        <title>The genome of Artemisia annua provides insight into the evolution of Asteraceae family and artemisinin biosynthesis.</title>
        <authorList>
            <person name="Shen Q."/>
            <person name="Zhang L."/>
            <person name="Liao Z."/>
            <person name="Wang S."/>
            <person name="Yan T."/>
            <person name="Shi P."/>
            <person name="Liu M."/>
            <person name="Fu X."/>
            <person name="Pan Q."/>
            <person name="Wang Y."/>
            <person name="Lv Z."/>
            <person name="Lu X."/>
            <person name="Zhang F."/>
            <person name="Jiang W."/>
            <person name="Ma Y."/>
            <person name="Chen M."/>
            <person name="Hao X."/>
            <person name="Li L."/>
            <person name="Tang Y."/>
            <person name="Lv G."/>
            <person name="Zhou Y."/>
            <person name="Sun X."/>
            <person name="Brodelius P.E."/>
            <person name="Rose J.K.C."/>
            <person name="Tang K."/>
        </authorList>
    </citation>
    <scope>NUCLEOTIDE SEQUENCE [LARGE SCALE GENOMIC DNA]</scope>
    <source>
        <strain evidence="6">cv. Huhao1</strain>
        <tissue evidence="5">Leaf</tissue>
    </source>
</reference>
<accession>A0A2U1KLV8</accession>
<dbReference type="AlphaFoldDB" id="A0A2U1KLV8"/>
<keyword evidence="2" id="KW-0804">Transcription</keyword>
<dbReference type="PANTHER" id="PTHR31003">
    <property type="entry name" value="MYB FAMILY TRANSCRIPTION FACTOR"/>
    <property type="match status" value="1"/>
</dbReference>
<evidence type="ECO:0000256" key="2">
    <source>
        <dbReference type="ARBA" id="ARBA00023163"/>
    </source>
</evidence>
<feature type="region of interest" description="Disordered" evidence="4">
    <location>
        <begin position="20"/>
        <end position="162"/>
    </location>
</feature>
<gene>
    <name evidence="5" type="ORF">CTI12_AA587380</name>
</gene>
<keyword evidence="5" id="KW-0238">DNA-binding</keyword>
<evidence type="ECO:0000256" key="3">
    <source>
        <dbReference type="ARBA" id="ARBA00023242"/>
    </source>
</evidence>
<dbReference type="GO" id="GO:0005634">
    <property type="term" value="C:nucleus"/>
    <property type="evidence" value="ECO:0007669"/>
    <property type="project" value="UniProtKB-SubCell"/>
</dbReference>
<feature type="compositionally biased region" description="Low complexity" evidence="4">
    <location>
        <begin position="391"/>
        <end position="408"/>
    </location>
</feature>
<dbReference type="PANTHER" id="PTHR31003:SF30">
    <property type="entry name" value="MYB DOMAIN, PLANT, HOMEODOMAIN-LIKE PROTEIN-RELATED"/>
    <property type="match status" value="1"/>
</dbReference>
<dbReference type="InterPro" id="IPR006447">
    <property type="entry name" value="Myb_dom_plants"/>
</dbReference>